<keyword evidence="1" id="KW-1133">Transmembrane helix</keyword>
<gene>
    <name evidence="2" type="ORF">T4B_15012</name>
</gene>
<evidence type="ECO:0000313" key="3">
    <source>
        <dbReference type="Proteomes" id="UP000054805"/>
    </source>
</evidence>
<comment type="caution">
    <text evidence="2">The sequence shown here is derived from an EMBL/GenBank/DDBJ whole genome shotgun (WGS) entry which is preliminary data.</text>
</comment>
<sequence>MIQQHRLCVLVNVTIVFIFQINKRIVLMIIYGDISWENATAYFLRKMLDFYYHSCPFFCFFEPN</sequence>
<reference evidence="2 3" key="1">
    <citation type="submission" date="2015-01" db="EMBL/GenBank/DDBJ databases">
        <title>Evolution of Trichinella species and genotypes.</title>
        <authorList>
            <person name="Korhonen P.K."/>
            <person name="Edoardo P."/>
            <person name="Giuseppe L.R."/>
            <person name="Gasser R.B."/>
        </authorList>
    </citation>
    <scope>NUCLEOTIDE SEQUENCE [LARGE SCALE GENOMIC DNA]</scope>
    <source>
        <strain evidence="2">ISS588</strain>
    </source>
</reference>
<protein>
    <submittedName>
        <fullName evidence="2">Uncharacterized protein</fullName>
    </submittedName>
</protein>
<dbReference type="EMBL" id="JYDS01000031">
    <property type="protein sequence ID" value="KRZ30795.1"/>
    <property type="molecule type" value="Genomic_DNA"/>
</dbReference>
<keyword evidence="1" id="KW-0812">Transmembrane</keyword>
<dbReference type="Proteomes" id="UP000054805">
    <property type="component" value="Unassembled WGS sequence"/>
</dbReference>
<dbReference type="AlphaFoldDB" id="A0A0V1J732"/>
<feature type="transmembrane region" description="Helical" evidence="1">
    <location>
        <begin position="7"/>
        <end position="31"/>
    </location>
</feature>
<name>A0A0V1J732_TRIPS</name>
<accession>A0A0V1J732</accession>
<organism evidence="2 3">
    <name type="scientific">Trichinella pseudospiralis</name>
    <name type="common">Parasitic roundworm</name>
    <dbReference type="NCBI Taxonomy" id="6337"/>
    <lineage>
        <taxon>Eukaryota</taxon>
        <taxon>Metazoa</taxon>
        <taxon>Ecdysozoa</taxon>
        <taxon>Nematoda</taxon>
        <taxon>Enoplea</taxon>
        <taxon>Dorylaimia</taxon>
        <taxon>Trichinellida</taxon>
        <taxon>Trichinellidae</taxon>
        <taxon>Trichinella</taxon>
    </lineage>
</organism>
<evidence type="ECO:0000256" key="1">
    <source>
        <dbReference type="SAM" id="Phobius"/>
    </source>
</evidence>
<keyword evidence="3" id="KW-1185">Reference proteome</keyword>
<evidence type="ECO:0000313" key="2">
    <source>
        <dbReference type="EMBL" id="KRZ30795.1"/>
    </source>
</evidence>
<keyword evidence="1" id="KW-0472">Membrane</keyword>
<proteinExistence type="predicted"/>